<dbReference type="RefSeq" id="WP_145940792.1">
    <property type="nucleotide sequence ID" value="NZ_CP009274.2"/>
</dbReference>
<name>A0A7H0EP47_KLEVA</name>
<organism evidence="1 2">
    <name type="scientific">Klebsiella variicola</name>
    <dbReference type="NCBI Taxonomy" id="244366"/>
    <lineage>
        <taxon>Bacteria</taxon>
        <taxon>Pseudomonadati</taxon>
        <taxon>Pseudomonadota</taxon>
        <taxon>Gammaproteobacteria</taxon>
        <taxon>Enterobacterales</taxon>
        <taxon>Enterobacteriaceae</taxon>
        <taxon>Klebsiella/Raoultella group</taxon>
        <taxon>Klebsiella</taxon>
        <taxon>Klebsiella pneumoniae complex</taxon>
    </lineage>
</organism>
<sequence length="112" mass="12483">MATVICGLEIPRWRYAYRGYGYLPPGNPTVALRLLWLRYSAAWKSHGGATLTVATVICRLEIPRWRCAYCGYGYLRPGNPTVALRLPWLRLSAAWKSHGGATLTVATVFAVK</sequence>
<reference evidence="1 2" key="1">
    <citation type="submission" date="2020-08" db="EMBL/GenBank/DDBJ databases">
        <title>Complete genome sequence of Klebsiella pneumoniae KP2757.</title>
        <authorList>
            <person name="Zhang X."/>
        </authorList>
    </citation>
    <scope>NUCLEOTIDE SEQUENCE [LARGE SCALE GENOMIC DNA]</scope>
    <source>
        <strain evidence="1 2">KP2757</strain>
    </source>
</reference>
<dbReference type="AlphaFoldDB" id="A0A7H0EP47"/>
<gene>
    <name evidence="1" type="ORF">IAP99_04095</name>
</gene>
<dbReference type="EMBL" id="CP060807">
    <property type="protein sequence ID" value="QNP25563.1"/>
    <property type="molecule type" value="Genomic_DNA"/>
</dbReference>
<accession>A0A7H0EP47</accession>
<proteinExistence type="predicted"/>
<evidence type="ECO:0000313" key="2">
    <source>
        <dbReference type="Proteomes" id="UP000516181"/>
    </source>
</evidence>
<dbReference type="Proteomes" id="UP000516181">
    <property type="component" value="Chromosome"/>
</dbReference>
<evidence type="ECO:0000313" key="1">
    <source>
        <dbReference type="EMBL" id="QNP25563.1"/>
    </source>
</evidence>
<protein>
    <submittedName>
        <fullName evidence="1">Uncharacterized protein</fullName>
    </submittedName>
</protein>